<gene>
    <name evidence="3" type="ORF">ACE1CA_01645</name>
</gene>
<dbReference type="InterPro" id="IPR028098">
    <property type="entry name" value="Glyco_trans_4-like_N"/>
</dbReference>
<dbReference type="InterPro" id="IPR050194">
    <property type="entry name" value="Glycosyltransferase_grp1"/>
</dbReference>
<dbReference type="PANTHER" id="PTHR45947">
    <property type="entry name" value="SULFOQUINOVOSYL TRANSFERASE SQD2"/>
    <property type="match status" value="1"/>
</dbReference>
<feature type="domain" description="Glycosyl transferase family 1" evidence="1">
    <location>
        <begin position="214"/>
        <end position="361"/>
    </location>
</feature>
<dbReference type="EC" id="2.4.-.-" evidence="3"/>
<evidence type="ECO:0000259" key="1">
    <source>
        <dbReference type="Pfam" id="PF00534"/>
    </source>
</evidence>
<accession>A0ABV4WDW0</accession>
<name>A0ABV4WDW0_9CYAN</name>
<dbReference type="Gene3D" id="3.40.50.2000">
    <property type="entry name" value="Glycogen Phosphorylase B"/>
    <property type="match status" value="2"/>
</dbReference>
<keyword evidence="3" id="KW-0328">Glycosyltransferase</keyword>
<organism evidence="3 4">
    <name type="scientific">Floridaenema evergladense BLCC-F167</name>
    <dbReference type="NCBI Taxonomy" id="3153639"/>
    <lineage>
        <taxon>Bacteria</taxon>
        <taxon>Bacillati</taxon>
        <taxon>Cyanobacteriota</taxon>
        <taxon>Cyanophyceae</taxon>
        <taxon>Oscillatoriophycideae</taxon>
        <taxon>Aerosakkonematales</taxon>
        <taxon>Aerosakkonemataceae</taxon>
        <taxon>Floridanema</taxon>
        <taxon>Floridanema evergladense</taxon>
    </lineage>
</organism>
<reference evidence="3 4" key="1">
    <citation type="submission" date="2024-09" db="EMBL/GenBank/DDBJ databases">
        <title>Floridaenema gen nov. (Aerosakkonemataceae, Aerosakkonematales ord. nov., Cyanobacteria) from benthic tropical and subtropical fresh waters, with the description of four new species.</title>
        <authorList>
            <person name="Moretto J.A."/>
            <person name="Berthold D.E."/>
            <person name="Lefler F.W."/>
            <person name="Huang I.-S."/>
            <person name="Laughinghouse H. IV."/>
        </authorList>
    </citation>
    <scope>NUCLEOTIDE SEQUENCE [LARGE SCALE GENOMIC DNA]</scope>
    <source>
        <strain evidence="3 4">BLCC-F167</strain>
    </source>
</reference>
<dbReference type="InterPro" id="IPR001296">
    <property type="entry name" value="Glyco_trans_1"/>
</dbReference>
<evidence type="ECO:0000259" key="2">
    <source>
        <dbReference type="Pfam" id="PF13579"/>
    </source>
</evidence>
<sequence>MRILSIHNNYQIRGGEDESRELEERLLQNMGHEVEVYQENNDRVPAINGLNLALRTVWSREAYNTVKQKLSDKAFNLVHVQNFFPLISPSVYYAAQAQGVPVVQTLRNYRLLCPNGLFFRDGKVCEDCLGKPIPYPGVQHSCYRDSLAASSVTATMITVHRAMQTWQEKVDLYITLSKFAREKFIEGGFPAEKIVVKPNFVAPDPGVGAGLGGYALFVGRLSPEKGLDTLLAAWEQLKNPMPLKIVGDGPLAGEVAKAAEKCPKIELLGRKPMAEVYALMGEAMVLIFPSKWYETFGRVAVEAFAKGTPVIAANIGAIAELVEHGRTGLRFQPGNAADLAAQVEWVLQHQKEWAQMRQEARAEYEAKYTAEKNYLKLMEIYALARTIGR</sequence>
<proteinExistence type="predicted"/>
<dbReference type="Pfam" id="PF13579">
    <property type="entry name" value="Glyco_trans_4_4"/>
    <property type="match status" value="1"/>
</dbReference>
<dbReference type="PANTHER" id="PTHR45947:SF13">
    <property type="entry name" value="TRANSFERASE"/>
    <property type="match status" value="1"/>
</dbReference>
<keyword evidence="4" id="KW-1185">Reference proteome</keyword>
<dbReference type="EMBL" id="JBHFNT010000017">
    <property type="protein sequence ID" value="MFB2833217.1"/>
    <property type="molecule type" value="Genomic_DNA"/>
</dbReference>
<comment type="caution">
    <text evidence="3">The sequence shown here is derived from an EMBL/GenBank/DDBJ whole genome shotgun (WGS) entry which is preliminary data.</text>
</comment>
<protein>
    <submittedName>
        <fullName evidence="3">Glycosyltransferase</fullName>
        <ecNumber evidence="3">2.4.-.-</ecNumber>
    </submittedName>
</protein>
<evidence type="ECO:0000313" key="4">
    <source>
        <dbReference type="Proteomes" id="UP001576780"/>
    </source>
</evidence>
<dbReference type="Proteomes" id="UP001576780">
    <property type="component" value="Unassembled WGS sequence"/>
</dbReference>
<dbReference type="SUPFAM" id="SSF53756">
    <property type="entry name" value="UDP-Glycosyltransferase/glycogen phosphorylase"/>
    <property type="match status" value="1"/>
</dbReference>
<dbReference type="GO" id="GO:0016757">
    <property type="term" value="F:glycosyltransferase activity"/>
    <property type="evidence" value="ECO:0007669"/>
    <property type="project" value="UniProtKB-KW"/>
</dbReference>
<feature type="domain" description="Glycosyltransferase subfamily 4-like N-terminal" evidence="2">
    <location>
        <begin position="26"/>
        <end position="199"/>
    </location>
</feature>
<evidence type="ECO:0000313" key="3">
    <source>
        <dbReference type="EMBL" id="MFB2833217.1"/>
    </source>
</evidence>
<dbReference type="RefSeq" id="WP_413275680.1">
    <property type="nucleotide sequence ID" value="NZ_JBHFNT010000017.1"/>
</dbReference>
<dbReference type="Pfam" id="PF00534">
    <property type="entry name" value="Glycos_transf_1"/>
    <property type="match status" value="1"/>
</dbReference>
<keyword evidence="3" id="KW-0808">Transferase</keyword>